<comment type="caution">
    <text evidence="3">The sequence shown here is derived from an EMBL/GenBank/DDBJ whole genome shotgun (WGS) entry which is preliminary data.</text>
</comment>
<evidence type="ECO:0000256" key="1">
    <source>
        <dbReference type="SAM" id="MobiDB-lite"/>
    </source>
</evidence>
<feature type="transmembrane region" description="Helical" evidence="2">
    <location>
        <begin position="149"/>
        <end position="170"/>
    </location>
</feature>
<accession>A0A937W2T7</accession>
<feature type="transmembrane region" description="Helical" evidence="2">
    <location>
        <begin position="224"/>
        <end position="244"/>
    </location>
</feature>
<evidence type="ECO:0000313" key="3">
    <source>
        <dbReference type="EMBL" id="MBM3224364.1"/>
    </source>
</evidence>
<keyword evidence="2" id="KW-0812">Transmembrane</keyword>
<organism evidence="3 4">
    <name type="scientific">Tectimicrobiota bacterium</name>
    <dbReference type="NCBI Taxonomy" id="2528274"/>
    <lineage>
        <taxon>Bacteria</taxon>
        <taxon>Pseudomonadati</taxon>
        <taxon>Nitrospinota/Tectimicrobiota group</taxon>
        <taxon>Candidatus Tectimicrobiota</taxon>
    </lineage>
</organism>
<dbReference type="Proteomes" id="UP000712673">
    <property type="component" value="Unassembled WGS sequence"/>
</dbReference>
<keyword evidence="2" id="KW-1133">Transmembrane helix</keyword>
<dbReference type="AlphaFoldDB" id="A0A937W2T7"/>
<keyword evidence="2" id="KW-0472">Membrane</keyword>
<name>A0A937W2T7_UNCTE</name>
<reference evidence="3" key="1">
    <citation type="submission" date="2019-03" db="EMBL/GenBank/DDBJ databases">
        <title>Lake Tanganyika Metagenome-Assembled Genomes (MAGs).</title>
        <authorList>
            <person name="Tran P."/>
        </authorList>
    </citation>
    <scope>NUCLEOTIDE SEQUENCE</scope>
    <source>
        <strain evidence="3">K_DeepCast_65m_m2_066</strain>
    </source>
</reference>
<feature type="transmembrane region" description="Helical" evidence="2">
    <location>
        <begin position="198"/>
        <end position="218"/>
    </location>
</feature>
<evidence type="ECO:0000313" key="4">
    <source>
        <dbReference type="Proteomes" id="UP000712673"/>
    </source>
</evidence>
<proteinExistence type="predicted"/>
<protein>
    <submittedName>
        <fullName evidence="3">Uncharacterized protein</fullName>
    </submittedName>
</protein>
<dbReference type="EMBL" id="VGLS01000308">
    <property type="protein sequence ID" value="MBM3224364.1"/>
    <property type="molecule type" value="Genomic_DNA"/>
</dbReference>
<evidence type="ECO:0000256" key="2">
    <source>
        <dbReference type="SAM" id="Phobius"/>
    </source>
</evidence>
<gene>
    <name evidence="3" type="ORF">FJZ47_11245</name>
</gene>
<feature type="transmembrane region" description="Helical" evidence="2">
    <location>
        <begin position="116"/>
        <end position="137"/>
    </location>
</feature>
<sequence>MDRVPPGWQPDTVPAPPPIRSVHPIVLPARPALSPEQHWEHAVELLLRLPRQCQAATRSGRQCKNRVQPARTTVTCMPIGPPRVMPLEAYTLEEQLAEALHADTLETSEFTLCQLAMARVTVLMGLGGVTWLLLWLLQLLGMRAAFGLPSWLVAGLVLLGVWALAGHLLAHMRLRTSLSVLWSLVLTLLLDVLHKEGLILTICFVVIPVLVPALLLSYAGLSLAWLFVCFPLGLGLGRLFYGVLELTAESGA</sequence>
<feature type="region of interest" description="Disordered" evidence="1">
    <location>
        <begin position="1"/>
        <end position="20"/>
    </location>
</feature>